<evidence type="ECO:0000256" key="6">
    <source>
        <dbReference type="ARBA" id="ARBA00023004"/>
    </source>
</evidence>
<dbReference type="CDD" id="cd21117">
    <property type="entry name" value="Twitch_MoaA"/>
    <property type="match status" value="1"/>
</dbReference>
<dbReference type="PANTHER" id="PTHR22960">
    <property type="entry name" value="MOLYBDOPTERIN COFACTOR SYNTHESIS PROTEIN A"/>
    <property type="match status" value="1"/>
</dbReference>
<keyword evidence="7 12" id="KW-0411">Iron-sulfur</keyword>
<comment type="cofactor">
    <cofactor evidence="12">
        <name>[4Fe-4S] cluster</name>
        <dbReference type="ChEBI" id="CHEBI:49883"/>
    </cofactor>
    <text evidence="12">Binds 2 [4Fe-4S] clusters. Binds 1 [4Fe-4S] cluster coordinated with 3 cysteines and an exchangeable S-adenosyl-L-methionine and 1 [4Fe-4S] cluster coordinated with 3 cysteines and the GTP-derived substrate.</text>
</comment>
<evidence type="ECO:0000313" key="15">
    <source>
        <dbReference type="Proteomes" id="UP000179334"/>
    </source>
</evidence>
<dbReference type="UniPathway" id="UPA00344"/>
<dbReference type="GO" id="GO:0006777">
    <property type="term" value="P:Mo-molybdopterin cofactor biosynthetic process"/>
    <property type="evidence" value="ECO:0007669"/>
    <property type="project" value="UniProtKB-UniRule"/>
</dbReference>
<evidence type="ECO:0000259" key="13">
    <source>
        <dbReference type="PROSITE" id="PS51918"/>
    </source>
</evidence>
<dbReference type="InterPro" id="IPR013785">
    <property type="entry name" value="Aldolase_TIM"/>
</dbReference>
<dbReference type="InterPro" id="IPR007197">
    <property type="entry name" value="rSAM"/>
</dbReference>
<dbReference type="InterPro" id="IPR006638">
    <property type="entry name" value="Elp3/MiaA/NifB-like_rSAM"/>
</dbReference>
<dbReference type="SFLD" id="SFLDG01386">
    <property type="entry name" value="main_SPASM_domain-containing"/>
    <property type="match status" value="1"/>
</dbReference>
<dbReference type="InterPro" id="IPR040064">
    <property type="entry name" value="MoaA-like"/>
</dbReference>
<dbReference type="GO" id="GO:0061799">
    <property type="term" value="F:cyclic pyranopterin monophosphate synthase activity"/>
    <property type="evidence" value="ECO:0007669"/>
    <property type="project" value="TreeGrafter"/>
</dbReference>
<comment type="similarity">
    <text evidence="12">Belongs to the radical SAM superfamily. MoaA family.</text>
</comment>
<dbReference type="NCBIfam" id="TIGR02666">
    <property type="entry name" value="moaA"/>
    <property type="match status" value="1"/>
</dbReference>
<dbReference type="InterPro" id="IPR000385">
    <property type="entry name" value="MoaA_NifB_PqqE_Fe-S-bd_CS"/>
</dbReference>
<organism evidence="14 15">
    <name type="scientific">Candidatus Muproteobacteria bacterium RBG_16_64_10</name>
    <dbReference type="NCBI Taxonomy" id="1817757"/>
    <lineage>
        <taxon>Bacteria</taxon>
        <taxon>Pseudomonadati</taxon>
        <taxon>Pseudomonadota</taxon>
        <taxon>Candidatus Muproteobacteria</taxon>
    </lineage>
</organism>
<name>A0A1F6SXT9_9PROT</name>
<gene>
    <name evidence="12" type="primary">moaA</name>
    <name evidence="14" type="ORF">A2V91_03720</name>
</gene>
<feature type="binding site" evidence="12">
    <location>
        <position position="259"/>
    </location>
    <ligand>
        <name>[4Fe-4S] cluster</name>
        <dbReference type="ChEBI" id="CHEBI:49883"/>
        <label>2</label>
        <note>4Fe-4S-substrate</note>
    </ligand>
</feature>
<keyword evidence="10 12" id="KW-0456">Lyase</keyword>
<keyword evidence="5 12" id="KW-0547">Nucleotide-binding</keyword>
<evidence type="ECO:0000256" key="8">
    <source>
        <dbReference type="ARBA" id="ARBA00023134"/>
    </source>
</evidence>
<feature type="binding site" evidence="12">
    <location>
        <position position="24"/>
    </location>
    <ligand>
        <name>[4Fe-4S] cluster</name>
        <dbReference type="ChEBI" id="CHEBI:49883"/>
        <label>1</label>
        <note>4Fe-4S-S-AdoMet</note>
    </ligand>
</feature>
<proteinExistence type="inferred from homology"/>
<comment type="subunit">
    <text evidence="12">Monomer and homodimer.</text>
</comment>
<keyword evidence="8 12" id="KW-0342">GTP-binding</keyword>
<feature type="binding site" evidence="12">
    <location>
        <position position="122"/>
    </location>
    <ligand>
        <name>S-adenosyl-L-methionine</name>
        <dbReference type="ChEBI" id="CHEBI:59789"/>
    </ligand>
</feature>
<keyword evidence="2 12" id="KW-0004">4Fe-4S</keyword>
<dbReference type="SUPFAM" id="SSF102114">
    <property type="entry name" value="Radical SAM enzymes"/>
    <property type="match status" value="1"/>
</dbReference>
<dbReference type="SFLD" id="SFLDG01067">
    <property type="entry name" value="SPASM/twitch_domain_containing"/>
    <property type="match status" value="1"/>
</dbReference>
<dbReference type="SFLD" id="SFLDG01383">
    <property type="entry name" value="cyclic_pyranopterin_phosphate"/>
    <property type="match status" value="1"/>
</dbReference>
<keyword evidence="3 12" id="KW-0949">S-adenosyl-L-methionine</keyword>
<dbReference type="Pfam" id="PF04055">
    <property type="entry name" value="Radical_SAM"/>
    <property type="match status" value="1"/>
</dbReference>
<comment type="function">
    <text evidence="12">Catalyzes the cyclization of GTP to (8S)-3',8-cyclo-7,8-dihydroguanosine 5'-triphosphate.</text>
</comment>
<evidence type="ECO:0000256" key="7">
    <source>
        <dbReference type="ARBA" id="ARBA00023014"/>
    </source>
</evidence>
<feature type="binding site" evidence="12">
    <location>
        <position position="67"/>
    </location>
    <ligand>
        <name>GTP</name>
        <dbReference type="ChEBI" id="CHEBI:37565"/>
    </ligand>
</feature>
<evidence type="ECO:0000256" key="10">
    <source>
        <dbReference type="ARBA" id="ARBA00023239"/>
    </source>
</evidence>
<reference evidence="14 15" key="1">
    <citation type="journal article" date="2016" name="Nat. Commun.">
        <title>Thousands of microbial genomes shed light on interconnected biogeochemical processes in an aquifer system.</title>
        <authorList>
            <person name="Anantharaman K."/>
            <person name="Brown C.T."/>
            <person name="Hug L.A."/>
            <person name="Sharon I."/>
            <person name="Castelle C.J."/>
            <person name="Probst A.J."/>
            <person name="Thomas B.C."/>
            <person name="Singh A."/>
            <person name="Wilkins M.J."/>
            <person name="Karaoz U."/>
            <person name="Brodie E.L."/>
            <person name="Williams K.H."/>
            <person name="Hubbard S.S."/>
            <person name="Banfield J.F."/>
        </authorList>
    </citation>
    <scope>NUCLEOTIDE SEQUENCE [LARGE SCALE GENOMIC DNA]</scope>
</reference>
<dbReference type="InterPro" id="IPR050105">
    <property type="entry name" value="MoCo_biosynth_MoaA/MoaC"/>
</dbReference>
<dbReference type="PROSITE" id="PS51918">
    <property type="entry name" value="RADICAL_SAM"/>
    <property type="match status" value="1"/>
</dbReference>
<sequence length="328" mass="36670">METSLTDSFGRHIEYVRLSVTDRCDLRCHYCLPENYRNFQEPAEWLTFGEIERVLRVFAELGVRRVRLTGGEPLTRRGLPELAARLSRLPGIEDLSLSTNAVQLKKFSGALYRAGVRRLNISLDSLRSDRFAAITGGGHLDKVLDGLMTARTAGFTPIKLNMVVMKGVNDDEIEDMVRFCLEHGFTLRLIETMPMGDTGRAAAEHYLDLQEVRQRLADTFELVPAVMPGGGPARYVQIAGTSLKIGFITPLSQHFCETCNRVRLAADGTLYLCLGQDDRLELRPLLRAGISDGKLKTAIRAAVAHKPERHEFREQPGKIVRFMARTGG</sequence>
<dbReference type="Proteomes" id="UP000179334">
    <property type="component" value="Unassembled WGS sequence"/>
</dbReference>
<feature type="binding site" evidence="12">
    <location>
        <position position="193"/>
    </location>
    <ligand>
        <name>S-adenosyl-L-methionine</name>
        <dbReference type="ChEBI" id="CHEBI:59789"/>
    </ligand>
</feature>
<dbReference type="Pfam" id="PF06463">
    <property type="entry name" value="Mob_synth_C"/>
    <property type="match status" value="1"/>
</dbReference>
<dbReference type="EMBL" id="MFSR01000084">
    <property type="protein sequence ID" value="OGI37762.1"/>
    <property type="molecule type" value="Genomic_DNA"/>
</dbReference>
<feature type="binding site" evidence="12">
    <location>
        <position position="17"/>
    </location>
    <ligand>
        <name>GTP</name>
        <dbReference type="ChEBI" id="CHEBI:37565"/>
    </ligand>
</feature>
<feature type="binding site" evidence="12">
    <location>
        <position position="256"/>
    </location>
    <ligand>
        <name>[4Fe-4S] cluster</name>
        <dbReference type="ChEBI" id="CHEBI:49883"/>
        <label>2</label>
        <note>4Fe-4S-substrate</note>
    </ligand>
</feature>
<feature type="binding site" evidence="12">
    <location>
        <position position="31"/>
    </location>
    <ligand>
        <name>[4Fe-4S] cluster</name>
        <dbReference type="ChEBI" id="CHEBI:49883"/>
        <label>1</label>
        <note>4Fe-4S-S-AdoMet</note>
    </ligand>
</feature>
<dbReference type="EC" id="4.1.99.22" evidence="1 12"/>
<evidence type="ECO:0000256" key="1">
    <source>
        <dbReference type="ARBA" id="ARBA00012167"/>
    </source>
</evidence>
<dbReference type="GO" id="GO:0051539">
    <property type="term" value="F:4 iron, 4 sulfur cluster binding"/>
    <property type="evidence" value="ECO:0007669"/>
    <property type="project" value="UniProtKB-UniRule"/>
</dbReference>
<protein>
    <recommendedName>
        <fullName evidence="1 12">GTP 3',8-cyclase</fullName>
        <ecNumber evidence="1 12">4.1.99.22</ecNumber>
    </recommendedName>
    <alternativeName>
        <fullName evidence="12">Molybdenum cofactor biosynthesis protein A</fullName>
    </alternativeName>
</protein>
<dbReference type="Gene3D" id="3.20.20.70">
    <property type="entry name" value="Aldolase class I"/>
    <property type="match status" value="1"/>
</dbReference>
<feature type="binding site" evidence="12">
    <location>
        <position position="71"/>
    </location>
    <ligand>
        <name>S-adenosyl-L-methionine</name>
        <dbReference type="ChEBI" id="CHEBI:59789"/>
    </ligand>
</feature>
<dbReference type="InterPro" id="IPR058240">
    <property type="entry name" value="rSAM_sf"/>
</dbReference>
<dbReference type="InterPro" id="IPR013483">
    <property type="entry name" value="MoaA"/>
</dbReference>
<evidence type="ECO:0000256" key="3">
    <source>
        <dbReference type="ARBA" id="ARBA00022691"/>
    </source>
</evidence>
<feature type="binding site" evidence="12">
    <location>
        <begin position="261"/>
        <end position="263"/>
    </location>
    <ligand>
        <name>GTP</name>
        <dbReference type="ChEBI" id="CHEBI:37565"/>
    </ligand>
</feature>
<dbReference type="CDD" id="cd01335">
    <property type="entry name" value="Radical_SAM"/>
    <property type="match status" value="1"/>
</dbReference>
<dbReference type="GO" id="GO:1904047">
    <property type="term" value="F:S-adenosyl-L-methionine binding"/>
    <property type="evidence" value="ECO:0007669"/>
    <property type="project" value="UniProtKB-UniRule"/>
</dbReference>
<evidence type="ECO:0000256" key="5">
    <source>
        <dbReference type="ARBA" id="ARBA00022741"/>
    </source>
</evidence>
<dbReference type="AlphaFoldDB" id="A0A1F6SXT9"/>
<feature type="binding site" evidence="12">
    <location>
        <position position="28"/>
    </location>
    <ligand>
        <name>[4Fe-4S] cluster</name>
        <dbReference type="ChEBI" id="CHEBI:49883"/>
        <label>1</label>
        <note>4Fe-4S-S-AdoMet</note>
    </ligand>
</feature>
<accession>A0A1F6SXT9</accession>
<feature type="binding site" evidence="12">
    <location>
        <position position="273"/>
    </location>
    <ligand>
        <name>[4Fe-4S] cluster</name>
        <dbReference type="ChEBI" id="CHEBI:49883"/>
        <label>2</label>
        <note>4Fe-4S-substrate</note>
    </ligand>
</feature>
<dbReference type="GO" id="GO:0046872">
    <property type="term" value="F:metal ion binding"/>
    <property type="evidence" value="ECO:0007669"/>
    <property type="project" value="UniProtKB-KW"/>
</dbReference>
<comment type="caution">
    <text evidence="14">The sequence shown here is derived from an EMBL/GenBank/DDBJ whole genome shotgun (WGS) entry which is preliminary data.</text>
</comment>
<evidence type="ECO:0000256" key="12">
    <source>
        <dbReference type="HAMAP-Rule" id="MF_01225"/>
    </source>
</evidence>
<dbReference type="GO" id="GO:0005525">
    <property type="term" value="F:GTP binding"/>
    <property type="evidence" value="ECO:0007669"/>
    <property type="project" value="UniProtKB-UniRule"/>
</dbReference>
<dbReference type="SMART" id="SM00729">
    <property type="entry name" value="Elp3"/>
    <property type="match status" value="1"/>
</dbReference>
<feature type="domain" description="Radical SAM core" evidence="13">
    <location>
        <begin position="8"/>
        <end position="233"/>
    </location>
</feature>
<keyword evidence="9 12" id="KW-0501">Molybdenum cofactor biosynthesis</keyword>
<feature type="binding site" evidence="12">
    <location>
        <position position="30"/>
    </location>
    <ligand>
        <name>S-adenosyl-L-methionine</name>
        <dbReference type="ChEBI" id="CHEBI:59789"/>
    </ligand>
</feature>
<dbReference type="SFLD" id="SFLDS00029">
    <property type="entry name" value="Radical_SAM"/>
    <property type="match status" value="1"/>
</dbReference>
<evidence type="ECO:0000256" key="2">
    <source>
        <dbReference type="ARBA" id="ARBA00022485"/>
    </source>
</evidence>
<dbReference type="PROSITE" id="PS01305">
    <property type="entry name" value="MOAA_NIFB_PQQE"/>
    <property type="match status" value="1"/>
</dbReference>
<evidence type="ECO:0000256" key="11">
    <source>
        <dbReference type="ARBA" id="ARBA00048697"/>
    </source>
</evidence>
<feature type="binding site" evidence="12">
    <location>
        <position position="98"/>
    </location>
    <ligand>
        <name>GTP</name>
        <dbReference type="ChEBI" id="CHEBI:37565"/>
    </ligand>
</feature>
<dbReference type="HAMAP" id="MF_01225_B">
    <property type="entry name" value="MoaA_B"/>
    <property type="match status" value="1"/>
</dbReference>
<dbReference type="NCBIfam" id="NF001199">
    <property type="entry name" value="PRK00164.2-1"/>
    <property type="match status" value="1"/>
</dbReference>
<evidence type="ECO:0000256" key="9">
    <source>
        <dbReference type="ARBA" id="ARBA00023150"/>
    </source>
</evidence>
<dbReference type="GO" id="GO:0061798">
    <property type="term" value="F:GTP 3',8'-cyclase activity"/>
    <property type="evidence" value="ECO:0007669"/>
    <property type="project" value="UniProtKB-UniRule"/>
</dbReference>
<comment type="catalytic activity">
    <reaction evidence="11 12">
        <text>GTP + AH2 + S-adenosyl-L-methionine = (8S)-3',8-cyclo-7,8-dihydroguanosine 5'-triphosphate + 5'-deoxyadenosine + L-methionine + A + H(+)</text>
        <dbReference type="Rhea" id="RHEA:49576"/>
        <dbReference type="ChEBI" id="CHEBI:13193"/>
        <dbReference type="ChEBI" id="CHEBI:15378"/>
        <dbReference type="ChEBI" id="CHEBI:17319"/>
        <dbReference type="ChEBI" id="CHEBI:17499"/>
        <dbReference type="ChEBI" id="CHEBI:37565"/>
        <dbReference type="ChEBI" id="CHEBI:57844"/>
        <dbReference type="ChEBI" id="CHEBI:59789"/>
        <dbReference type="ChEBI" id="CHEBI:131766"/>
        <dbReference type="EC" id="4.1.99.22"/>
    </reaction>
</comment>
<keyword evidence="6 12" id="KW-0408">Iron</keyword>
<dbReference type="InterPro" id="IPR010505">
    <property type="entry name" value="MoaA_twitch"/>
</dbReference>
<evidence type="ECO:0000313" key="14">
    <source>
        <dbReference type="EMBL" id="OGI37762.1"/>
    </source>
</evidence>
<feature type="binding site" evidence="12">
    <location>
        <position position="159"/>
    </location>
    <ligand>
        <name>GTP</name>
        <dbReference type="ChEBI" id="CHEBI:37565"/>
    </ligand>
</feature>
<comment type="pathway">
    <text evidence="12">Cofactor biosynthesis; molybdopterin biosynthesis.</text>
</comment>
<keyword evidence="4 12" id="KW-0479">Metal-binding</keyword>
<dbReference type="PANTHER" id="PTHR22960:SF0">
    <property type="entry name" value="MOLYBDENUM COFACTOR BIOSYNTHESIS PROTEIN 1"/>
    <property type="match status" value="1"/>
</dbReference>
<evidence type="ECO:0000256" key="4">
    <source>
        <dbReference type="ARBA" id="ARBA00022723"/>
    </source>
</evidence>